<accession>A0A345RN47</accession>
<proteinExistence type="predicted"/>
<protein>
    <submittedName>
        <fullName evidence="1">Uncharacterized protein</fullName>
    </submittedName>
</protein>
<dbReference type="KEGG" id="pke:DLD99_09590"/>
<dbReference type="EMBL" id="CP029608">
    <property type="protein sequence ID" value="AXI60713.1"/>
    <property type="molecule type" value="Genomic_DNA"/>
</dbReference>
<dbReference type="AlphaFoldDB" id="A0A345RN47"/>
<keyword evidence="2" id="KW-1185">Reference proteome</keyword>
<gene>
    <name evidence="1" type="ORF">DLD99_09590</name>
</gene>
<reference evidence="1 2" key="1">
    <citation type="submission" date="2018-05" db="EMBL/GenBank/DDBJ databases">
        <title>Complete genome sequence of Pseudomonas kribbensis 46-2(T).</title>
        <authorList>
            <person name="Jeong H."/>
            <person name="Lee S.-G."/>
            <person name="Rha E."/>
            <person name="Kim H."/>
        </authorList>
    </citation>
    <scope>NUCLEOTIDE SEQUENCE [LARGE SCALE GENOMIC DNA]</scope>
    <source>
        <strain evidence="1 2">46-2</strain>
    </source>
</reference>
<dbReference type="RefSeq" id="WP_114882014.1">
    <property type="nucleotide sequence ID" value="NZ_CP029608.1"/>
</dbReference>
<sequence>MKTIEIQILKNQRKETAQVEFDRKKRSLTLTMKDGLIKTCTAEDLYECFGIIRSHFPEIIFLCKGARKNVHPSRMTSQMSCGLVAYQVRLGLPTEEEDIVRIFDYEEEDLTNDIKEQKEFYSSWIKSLTS</sequence>
<dbReference type="Proteomes" id="UP000253720">
    <property type="component" value="Chromosome"/>
</dbReference>
<organism evidence="1 2">
    <name type="scientific">Pseudomonas kribbensis</name>
    <dbReference type="NCBI Taxonomy" id="1628086"/>
    <lineage>
        <taxon>Bacteria</taxon>
        <taxon>Pseudomonadati</taxon>
        <taxon>Pseudomonadota</taxon>
        <taxon>Gammaproteobacteria</taxon>
        <taxon>Pseudomonadales</taxon>
        <taxon>Pseudomonadaceae</taxon>
        <taxon>Pseudomonas</taxon>
    </lineage>
</organism>
<evidence type="ECO:0000313" key="2">
    <source>
        <dbReference type="Proteomes" id="UP000253720"/>
    </source>
</evidence>
<name>A0A345RN47_9PSED</name>
<evidence type="ECO:0000313" key="1">
    <source>
        <dbReference type="EMBL" id="AXI60713.1"/>
    </source>
</evidence>